<dbReference type="InterPro" id="IPR036439">
    <property type="entry name" value="Dockerin_dom_sf"/>
</dbReference>
<dbReference type="RefSeq" id="WP_145446813.1">
    <property type="nucleotide sequence ID" value="NZ_CP036280.1"/>
</dbReference>
<keyword evidence="3" id="KW-1185">Reference proteome</keyword>
<dbReference type="SUPFAM" id="SSF63446">
    <property type="entry name" value="Type I dockerin domain"/>
    <property type="match status" value="1"/>
</dbReference>
<dbReference type="Gene3D" id="1.10.1330.10">
    <property type="entry name" value="Dockerin domain"/>
    <property type="match status" value="1"/>
</dbReference>
<dbReference type="KEGG" id="mcad:Pan265_25170"/>
<proteinExistence type="predicted"/>
<evidence type="ECO:0000313" key="2">
    <source>
        <dbReference type="EMBL" id="QDU72645.1"/>
    </source>
</evidence>
<accession>A0A518C094</accession>
<feature type="signal peptide" evidence="1">
    <location>
        <begin position="1"/>
        <end position="22"/>
    </location>
</feature>
<evidence type="ECO:0008006" key="4">
    <source>
        <dbReference type="Google" id="ProtNLM"/>
    </source>
</evidence>
<sequence length="317" mass="33317" precursor="true">MKSNTCLLVATVSFLSATAANAQVGPGENFLADDFEDGIGLWFSEGVTGGVDISSDAFEGIGALEVDYIADFHGARQDISLDPSNRMAEIDLGFVYKTAPDNSVELPGARAVLVEFSPSGITFHNGDFLFATDTWQAAPPTRFTLARPDADALGLIIQGHTNRPGSFLIDNLTLTNAAAPALLGDFDNSGDLTIADVDLLSAAIQGGPAGPEFDLDESGTLTNADLTFWLEDLFGTRLGDANLDHEVDLLDLSALASKFGQPASYAEGDFTADGFVDLLDLSALATNFGLEGGTVIPEPAVATLALIPLIAVRRRHH</sequence>
<gene>
    <name evidence="2" type="ORF">Pan265_25170</name>
</gene>
<dbReference type="EMBL" id="CP036280">
    <property type="protein sequence ID" value="QDU72645.1"/>
    <property type="molecule type" value="Genomic_DNA"/>
</dbReference>
<dbReference type="Proteomes" id="UP000320386">
    <property type="component" value="Chromosome"/>
</dbReference>
<evidence type="ECO:0000256" key="1">
    <source>
        <dbReference type="SAM" id="SignalP"/>
    </source>
</evidence>
<reference evidence="2 3" key="1">
    <citation type="submission" date="2019-02" db="EMBL/GenBank/DDBJ databases">
        <title>Deep-cultivation of Planctomycetes and their phenomic and genomic characterization uncovers novel biology.</title>
        <authorList>
            <person name="Wiegand S."/>
            <person name="Jogler M."/>
            <person name="Boedeker C."/>
            <person name="Pinto D."/>
            <person name="Vollmers J."/>
            <person name="Rivas-Marin E."/>
            <person name="Kohn T."/>
            <person name="Peeters S.H."/>
            <person name="Heuer A."/>
            <person name="Rast P."/>
            <person name="Oberbeckmann S."/>
            <person name="Bunk B."/>
            <person name="Jeske O."/>
            <person name="Meyerdierks A."/>
            <person name="Storesund J.E."/>
            <person name="Kallscheuer N."/>
            <person name="Luecker S."/>
            <person name="Lage O.M."/>
            <person name="Pohl T."/>
            <person name="Merkel B.J."/>
            <person name="Hornburger P."/>
            <person name="Mueller R.-W."/>
            <person name="Bruemmer F."/>
            <person name="Labrenz M."/>
            <person name="Spormann A.M."/>
            <person name="Op den Camp H."/>
            <person name="Overmann J."/>
            <person name="Amann R."/>
            <person name="Jetten M.S.M."/>
            <person name="Mascher T."/>
            <person name="Medema M.H."/>
            <person name="Devos D.P."/>
            <person name="Kaster A.-K."/>
            <person name="Ovreas L."/>
            <person name="Rohde M."/>
            <person name="Galperin M.Y."/>
            <person name="Jogler C."/>
        </authorList>
    </citation>
    <scope>NUCLEOTIDE SEQUENCE [LARGE SCALE GENOMIC DNA]</scope>
    <source>
        <strain evidence="2 3">Pan265</strain>
    </source>
</reference>
<dbReference type="PROSITE" id="PS00018">
    <property type="entry name" value="EF_HAND_1"/>
    <property type="match status" value="1"/>
</dbReference>
<keyword evidence="1" id="KW-0732">Signal</keyword>
<dbReference type="OrthoDB" id="7783360at2"/>
<dbReference type="InterPro" id="IPR018247">
    <property type="entry name" value="EF_Hand_1_Ca_BS"/>
</dbReference>
<protein>
    <recommendedName>
        <fullName evidence="4">Dockerin domain-containing protein</fullName>
    </recommendedName>
</protein>
<dbReference type="GO" id="GO:0000272">
    <property type="term" value="P:polysaccharide catabolic process"/>
    <property type="evidence" value="ECO:0007669"/>
    <property type="project" value="InterPro"/>
</dbReference>
<evidence type="ECO:0000313" key="3">
    <source>
        <dbReference type="Proteomes" id="UP000320386"/>
    </source>
</evidence>
<organism evidence="2 3">
    <name type="scientific">Mucisphaera calidilacus</name>
    <dbReference type="NCBI Taxonomy" id="2527982"/>
    <lineage>
        <taxon>Bacteria</taxon>
        <taxon>Pseudomonadati</taxon>
        <taxon>Planctomycetota</taxon>
        <taxon>Phycisphaerae</taxon>
        <taxon>Phycisphaerales</taxon>
        <taxon>Phycisphaeraceae</taxon>
        <taxon>Mucisphaera</taxon>
    </lineage>
</organism>
<feature type="chain" id="PRO_5021901275" description="Dockerin domain-containing protein" evidence="1">
    <location>
        <begin position="23"/>
        <end position="317"/>
    </location>
</feature>
<name>A0A518C094_9BACT</name>
<dbReference type="AlphaFoldDB" id="A0A518C094"/>